<proteinExistence type="predicted"/>
<dbReference type="Gene3D" id="3.40.50.1820">
    <property type="entry name" value="alpha/beta hydrolase"/>
    <property type="match status" value="1"/>
</dbReference>
<reference evidence="2 3" key="1">
    <citation type="submission" date="2021-10" db="EMBL/GenBank/DDBJ databases">
        <authorList>
            <person name="Criscuolo A."/>
        </authorList>
    </citation>
    <scope>NUCLEOTIDE SEQUENCE [LARGE SCALE GENOMIC DNA]</scope>
    <source>
        <strain evidence="3">CIP 111883</strain>
    </source>
</reference>
<protein>
    <submittedName>
        <fullName evidence="2">2-succinyl-6-hydroxy-2, 4-cyclohexadiene-1-carboxylate synthase</fullName>
        <ecNumber evidence="2">4.2.99.20</ecNumber>
    </submittedName>
</protein>
<organism evidence="2 3">
    <name type="scientific">Sutcliffiella rhizosphaerae</name>
    <dbReference type="NCBI Taxonomy" id="2880967"/>
    <lineage>
        <taxon>Bacteria</taxon>
        <taxon>Bacillati</taxon>
        <taxon>Bacillota</taxon>
        <taxon>Bacilli</taxon>
        <taxon>Bacillales</taxon>
        <taxon>Bacillaceae</taxon>
        <taxon>Sutcliffiella</taxon>
    </lineage>
</organism>
<dbReference type="Proteomes" id="UP000789833">
    <property type="component" value="Unassembled WGS sequence"/>
</dbReference>
<dbReference type="InterPro" id="IPR000073">
    <property type="entry name" value="AB_hydrolase_1"/>
</dbReference>
<keyword evidence="2" id="KW-0456">Lyase</keyword>
<sequence>MRKHTNLLWKDINLSVSIDYPASYFANTYQKSPAIIICHGFIGSKVGVNRLFVKACEELKKIGYVVVRFDYAGCGESEGHYGKNTLRGFIEQTKEVLNFVKSLDKIDSNQLTLIGHSLGGAIATICSVNEENVKRLILWSAVGNPYKDIQIIMSRETTNIHDYYGYTFHTEFFESLKEANPIKLCSFFKGDVLIIHGDADEDIPVQYAALYEKDFLSRSLGTCNRFTISEADHTFSRSDSFKKLIGITKDWLLDGYLQKKTM</sequence>
<evidence type="ECO:0000313" key="3">
    <source>
        <dbReference type="Proteomes" id="UP000789833"/>
    </source>
</evidence>
<dbReference type="EC" id="4.2.99.20" evidence="2"/>
<dbReference type="RefSeq" id="WP_230502965.1">
    <property type="nucleotide sequence ID" value="NZ_CAKJTJ010000022.1"/>
</dbReference>
<dbReference type="EMBL" id="CAKJTJ010000022">
    <property type="protein sequence ID" value="CAG9622468.1"/>
    <property type="molecule type" value="Genomic_DNA"/>
</dbReference>
<name>A0ABM8YRL2_9BACI</name>
<keyword evidence="3" id="KW-1185">Reference proteome</keyword>
<dbReference type="PANTHER" id="PTHR43265:SF1">
    <property type="entry name" value="ESTERASE ESTD"/>
    <property type="match status" value="1"/>
</dbReference>
<comment type="caution">
    <text evidence="2">The sequence shown here is derived from an EMBL/GenBank/DDBJ whole genome shotgun (WGS) entry which is preliminary data.</text>
</comment>
<dbReference type="InterPro" id="IPR053145">
    <property type="entry name" value="AB_hydrolase_Est10"/>
</dbReference>
<gene>
    <name evidence="2" type="primary">menH_5</name>
    <name evidence="2" type="ORF">BACCIP111883_03259</name>
</gene>
<feature type="domain" description="AB hydrolase-1" evidence="1">
    <location>
        <begin position="33"/>
        <end position="141"/>
    </location>
</feature>
<dbReference type="SUPFAM" id="SSF53474">
    <property type="entry name" value="alpha/beta-Hydrolases"/>
    <property type="match status" value="1"/>
</dbReference>
<dbReference type="Pfam" id="PF00561">
    <property type="entry name" value="Abhydrolase_1"/>
    <property type="match status" value="1"/>
</dbReference>
<dbReference type="GO" id="GO:0070205">
    <property type="term" value="F:2-succinyl-6-hydroxy-2,4-cyclohexadiene-1-carboxylate synthase activity"/>
    <property type="evidence" value="ECO:0007669"/>
    <property type="project" value="UniProtKB-EC"/>
</dbReference>
<dbReference type="InterPro" id="IPR029058">
    <property type="entry name" value="AB_hydrolase_fold"/>
</dbReference>
<evidence type="ECO:0000313" key="2">
    <source>
        <dbReference type="EMBL" id="CAG9622468.1"/>
    </source>
</evidence>
<evidence type="ECO:0000259" key="1">
    <source>
        <dbReference type="Pfam" id="PF00561"/>
    </source>
</evidence>
<accession>A0ABM8YRL2</accession>
<dbReference type="PANTHER" id="PTHR43265">
    <property type="entry name" value="ESTERASE ESTD"/>
    <property type="match status" value="1"/>
</dbReference>